<dbReference type="InterPro" id="IPR045357">
    <property type="entry name" value="Aminopeptidase_N-like_N"/>
</dbReference>
<dbReference type="SUPFAM" id="SSF63737">
    <property type="entry name" value="Leukotriene A4 hydrolase N-terminal domain"/>
    <property type="match status" value="1"/>
</dbReference>
<dbReference type="InterPro" id="IPR037144">
    <property type="entry name" value="Peptidase_M1_pepN_C_sf"/>
</dbReference>
<evidence type="ECO:0000313" key="18">
    <source>
        <dbReference type="EMBL" id="EGV52280.1"/>
    </source>
</evidence>
<dbReference type="InterPro" id="IPR024601">
    <property type="entry name" value="Peptidase_M1_pepN_C"/>
</dbReference>
<comment type="caution">
    <text evidence="18">The sequence shown here is derived from an EMBL/GenBank/DDBJ whole genome shotgun (WGS) entry which is preliminary data.</text>
</comment>
<dbReference type="Gene3D" id="2.60.40.1840">
    <property type="match status" value="1"/>
</dbReference>
<evidence type="ECO:0000256" key="8">
    <source>
        <dbReference type="ARBA" id="ARBA00022723"/>
    </source>
</evidence>
<proteinExistence type="inferred from homology"/>
<evidence type="ECO:0000256" key="9">
    <source>
        <dbReference type="ARBA" id="ARBA00022801"/>
    </source>
</evidence>
<evidence type="ECO:0000256" key="4">
    <source>
        <dbReference type="ARBA" id="ARBA00012564"/>
    </source>
</evidence>
<evidence type="ECO:0000313" key="19">
    <source>
        <dbReference type="Proteomes" id="UP000004491"/>
    </source>
</evidence>
<keyword evidence="10" id="KW-0862">Zinc</keyword>
<dbReference type="MEROPS" id="M01.005"/>
<dbReference type="GO" id="GO:0006508">
    <property type="term" value="P:proteolysis"/>
    <property type="evidence" value="ECO:0007669"/>
    <property type="project" value="UniProtKB-UniRule"/>
</dbReference>
<dbReference type="Pfam" id="PF17900">
    <property type="entry name" value="Peptidase_M1_N"/>
    <property type="match status" value="1"/>
</dbReference>
<dbReference type="Pfam" id="PF01433">
    <property type="entry name" value="Peptidase_M1"/>
    <property type="match status" value="1"/>
</dbReference>
<keyword evidence="9 18" id="KW-0378">Hydrolase</keyword>
<dbReference type="InterPro" id="IPR035414">
    <property type="entry name" value="Peptidase_M1_pepN_Ig-like"/>
</dbReference>
<feature type="domain" description="Aminopeptidase N-like N-terminal" evidence="17">
    <location>
        <begin position="44"/>
        <end position="208"/>
    </location>
</feature>
<feature type="domain" description="Peptidase M1 alanyl aminopeptidase C-terminal" evidence="16">
    <location>
        <begin position="577"/>
        <end position="897"/>
    </location>
</feature>
<evidence type="ECO:0000259" key="16">
    <source>
        <dbReference type="Pfam" id="PF17432"/>
    </source>
</evidence>
<evidence type="ECO:0000256" key="11">
    <source>
        <dbReference type="ARBA" id="ARBA00023049"/>
    </source>
</evidence>
<keyword evidence="8" id="KW-0479">Metal-binding</keyword>
<dbReference type="NCBIfam" id="TIGR02414">
    <property type="entry name" value="pepN_proteo"/>
    <property type="match status" value="1"/>
</dbReference>
<dbReference type="PATRIC" id="fig|1048808.3.peg.732"/>
<evidence type="ECO:0000256" key="13">
    <source>
        <dbReference type="NCBIfam" id="TIGR02414"/>
    </source>
</evidence>
<gene>
    <name evidence="18" type="primary">pepN</name>
    <name evidence="18" type="ORF">Rifp1Sym_am00530</name>
</gene>
<dbReference type="Pfam" id="PF17432">
    <property type="entry name" value="DUF3458_C"/>
    <property type="match status" value="1"/>
</dbReference>
<dbReference type="InterPro" id="IPR014782">
    <property type="entry name" value="Peptidase_M1_dom"/>
</dbReference>
<dbReference type="SUPFAM" id="SSF55486">
    <property type="entry name" value="Metalloproteases ('zincins'), catalytic domain"/>
    <property type="match status" value="1"/>
</dbReference>
<dbReference type="InterPro" id="IPR042097">
    <property type="entry name" value="Aminopeptidase_N-like_N_sf"/>
</dbReference>
<keyword evidence="7" id="KW-0645">Protease</keyword>
<dbReference type="InterPro" id="IPR001930">
    <property type="entry name" value="Peptidase_M1"/>
</dbReference>
<comment type="cofactor">
    <cofactor evidence="2">
        <name>Zn(2+)</name>
        <dbReference type="ChEBI" id="CHEBI:29105"/>
    </cofactor>
</comment>
<dbReference type="InterPro" id="IPR012779">
    <property type="entry name" value="Peptidase_M1_pepN"/>
</dbReference>
<evidence type="ECO:0000256" key="12">
    <source>
        <dbReference type="ARBA" id="ARBA00059739"/>
    </source>
</evidence>
<dbReference type="FunFam" id="3.30.2010.30:FF:000002">
    <property type="entry name" value="Putative aminopeptidase N"/>
    <property type="match status" value="1"/>
</dbReference>
<dbReference type="InterPro" id="IPR038438">
    <property type="entry name" value="PepN_Ig-like_sf"/>
</dbReference>
<dbReference type="GO" id="GO:0008237">
    <property type="term" value="F:metallopeptidase activity"/>
    <property type="evidence" value="ECO:0007669"/>
    <property type="project" value="UniProtKB-UniRule"/>
</dbReference>
<dbReference type="Proteomes" id="UP000004491">
    <property type="component" value="Unassembled WGS sequence"/>
</dbReference>
<dbReference type="EC" id="3.4.11.2" evidence="4 13"/>
<dbReference type="EMBL" id="AFOC01000013">
    <property type="protein sequence ID" value="EGV52280.1"/>
    <property type="molecule type" value="Genomic_DNA"/>
</dbReference>
<feature type="domain" description="Peptidase M1 membrane alanine aminopeptidase" evidence="14">
    <location>
        <begin position="248"/>
        <end position="459"/>
    </location>
</feature>
<evidence type="ECO:0000256" key="2">
    <source>
        <dbReference type="ARBA" id="ARBA00001947"/>
    </source>
</evidence>
<dbReference type="Pfam" id="PF11940">
    <property type="entry name" value="DUF3458"/>
    <property type="match status" value="1"/>
</dbReference>
<keyword evidence="19" id="KW-1185">Reference proteome</keyword>
<evidence type="ECO:0000259" key="15">
    <source>
        <dbReference type="Pfam" id="PF11940"/>
    </source>
</evidence>
<keyword evidence="6 18" id="KW-0031">Aminopeptidase</keyword>
<evidence type="ECO:0000256" key="3">
    <source>
        <dbReference type="ARBA" id="ARBA00010136"/>
    </source>
</evidence>
<dbReference type="PANTHER" id="PTHR46322">
    <property type="entry name" value="PUROMYCIN-SENSITIVE AMINOPEPTIDASE"/>
    <property type="match status" value="1"/>
</dbReference>
<dbReference type="FunFam" id="2.60.40.1840:FF:000001">
    <property type="entry name" value="Aminopeptidase N"/>
    <property type="match status" value="1"/>
</dbReference>
<evidence type="ECO:0000256" key="1">
    <source>
        <dbReference type="ARBA" id="ARBA00000098"/>
    </source>
</evidence>
<protein>
    <recommendedName>
        <fullName evidence="5 13">Aminopeptidase N</fullName>
        <ecNumber evidence="4 13">3.4.11.2</ecNumber>
    </recommendedName>
</protein>
<dbReference type="Gene3D" id="1.25.50.10">
    <property type="entry name" value="Peptidase M1, alanyl aminopeptidase, C-terminal domain"/>
    <property type="match status" value="1"/>
</dbReference>
<dbReference type="InterPro" id="IPR027268">
    <property type="entry name" value="Peptidase_M4/M1_CTD_sf"/>
</dbReference>
<sequence>MCFRYLPVTSGLHNWGKLMRSDNPNTIYLKDYQPPAFFIEQIDLSFDLFDSHTLVESRLQLRRNPQREAEPLVLDGEQLELLSLQLDDRPLAAEEYRVGATSLTIDQVPDSFELKCRVRILPQQNTALEGLYQSGSMFCTQCEAEGFRRITYFLDRPDVMSRFTTSITAKRSAYPVLLSNGNLVAEELLEDGRHRVRWEDPFPKPCYLFALVAGDLRDIRDSYTTASGREVDLRIYVEPENIDKCEHAMRSLKNAMRWDEQHYGREYDLDIYMIVAVNDFNMGAMENKGLNVFNSKYVLARPDTATDQDFQGIEGVIAHEYFHNWTGNRITCRDWFQLSLKEGLTVFRDQEFSADMGSRGVKRIEDVRLLRAHQFAEDAGPMAHPVRPDSYIEINNFYTVTVYEKGAEVVRMQAHLLGPEGYRKATDLYFERHDGQAVTTDDFVKCMEDASGRHLEQFRHWYRYAGTPVLEVDESYDAASQRYSLTISQHCPDTPGQRNKPPFHIPVAIGLLDAQGNDLPLQLAGEVAPVGTQRVLELRDQIETFHFVGIPERPVPSLLRGGSAPVKLEMALSDPVLMFRMAHDSDGFNRWDAAQLLAQRLILKMVEQRAAGAQMEVPAGFIDAFRQTLVSADEDQALLAQVLSLPAEGYLGDQMEEVDVEGVHAARERLRQQLAESLHDELVALVEANREQGEYRIEPADIGRRSLRNLALHYLMAAGSEQALQLCLAQYQAGHNMTDVLAALALLAASDAPQRTEALADFESRWRDDPLVMDKWFAVQAMAPRADTLETVQGLMSHPVFSMRNPNKVRGLIGTFCGANPIQFHRADGAGYRFLADRVLELDPLNPQVAARLLRLMSRWRRYDGARQALMKGQFERVLQQPGLSRDLFEIAEKSLEAGQ</sequence>
<keyword evidence="11" id="KW-0482">Metalloprotease</keyword>
<comment type="similarity">
    <text evidence="3">Belongs to the peptidase M1 family.</text>
</comment>
<dbReference type="AlphaFoldDB" id="G2DAX6"/>
<evidence type="ECO:0000256" key="6">
    <source>
        <dbReference type="ARBA" id="ARBA00022438"/>
    </source>
</evidence>
<dbReference type="PRINTS" id="PR00756">
    <property type="entry name" value="ALADIPTASE"/>
</dbReference>
<dbReference type="GO" id="GO:0016285">
    <property type="term" value="F:alanyl aminopeptidase activity"/>
    <property type="evidence" value="ECO:0007669"/>
    <property type="project" value="UniProtKB-EC"/>
</dbReference>
<evidence type="ECO:0000256" key="10">
    <source>
        <dbReference type="ARBA" id="ARBA00022833"/>
    </source>
</evidence>
<dbReference type="FunFam" id="1.10.390.10:FF:000002">
    <property type="entry name" value="Aminopeptidase N"/>
    <property type="match status" value="1"/>
</dbReference>
<dbReference type="CDD" id="cd09600">
    <property type="entry name" value="M1_APN"/>
    <property type="match status" value="1"/>
</dbReference>
<comment type="function">
    <text evidence="12">Aminopeptidase N is involved in the degradation of intracellular peptides generated by protein breakdown during normal growth as well as in response to nutrient starvation.</text>
</comment>
<dbReference type="FunFam" id="2.60.40.1730:FF:000005">
    <property type="entry name" value="Aminopeptidase N"/>
    <property type="match status" value="1"/>
</dbReference>
<dbReference type="GO" id="GO:0008270">
    <property type="term" value="F:zinc ion binding"/>
    <property type="evidence" value="ECO:0007669"/>
    <property type="project" value="InterPro"/>
</dbReference>
<dbReference type="Gene3D" id="3.30.2010.30">
    <property type="match status" value="1"/>
</dbReference>
<dbReference type="Gene3D" id="2.60.40.1730">
    <property type="entry name" value="tricorn interacting facor f3 domain"/>
    <property type="match status" value="1"/>
</dbReference>
<evidence type="ECO:0000256" key="7">
    <source>
        <dbReference type="ARBA" id="ARBA00022670"/>
    </source>
</evidence>
<dbReference type="PANTHER" id="PTHR46322:SF1">
    <property type="entry name" value="PUROMYCIN-SENSITIVE AMINOPEPTIDASE"/>
    <property type="match status" value="1"/>
</dbReference>
<comment type="catalytic activity">
    <reaction evidence="1">
        <text>Release of an N-terminal amino acid, Xaa-|-Yaa- from a peptide, amide or arylamide. Xaa is preferably Ala, but may be most amino acids including Pro (slow action). When a terminal hydrophobic residue is followed by a prolyl residue, the two may be released as an intact Xaa-Pro dipeptide.</text>
        <dbReference type="EC" id="3.4.11.2"/>
    </reaction>
</comment>
<dbReference type="Gene3D" id="1.10.390.10">
    <property type="entry name" value="Neutral Protease Domain 2"/>
    <property type="match status" value="1"/>
</dbReference>
<evidence type="ECO:0000256" key="5">
    <source>
        <dbReference type="ARBA" id="ARBA00015611"/>
    </source>
</evidence>
<evidence type="ECO:0000259" key="14">
    <source>
        <dbReference type="Pfam" id="PF01433"/>
    </source>
</evidence>
<evidence type="ECO:0000259" key="17">
    <source>
        <dbReference type="Pfam" id="PF17900"/>
    </source>
</evidence>
<feature type="domain" description="Peptidase M1 alanyl aminopeptidase Ig-like fold" evidence="15">
    <location>
        <begin position="466"/>
        <end position="570"/>
    </location>
</feature>
<name>G2DAX6_9GAMM</name>
<accession>G2DAX6</accession>
<organism evidence="18 19">
    <name type="scientific">endosymbiont of Riftia pachyptila</name>
    <name type="common">vent Ph05</name>
    <dbReference type="NCBI Taxonomy" id="1048808"/>
    <lineage>
        <taxon>Bacteria</taxon>
        <taxon>Pseudomonadati</taxon>
        <taxon>Pseudomonadota</taxon>
        <taxon>Gammaproteobacteria</taxon>
        <taxon>sulfur-oxidizing symbionts</taxon>
    </lineage>
</organism>
<reference evidence="18" key="1">
    <citation type="journal article" date="2011" name="ISME J.">
        <title>The endosymbionts of the deep-sea tubeworms Riftia pachyptila and Tevnia jerichonana share an identical physiology as revealed by proteogenomic analyses.</title>
        <authorList>
            <person name="Gardebrecht A."/>
            <person name="Markert S."/>
            <person name="Felbeck H."/>
            <person name="Thuermer A."/>
            <person name="Albrecht D."/>
            <person name="Wollherr A."/>
            <person name="Kabisch J."/>
            <person name="Lehmann R."/>
            <person name="Daniel R."/>
            <person name="Liesegang H."/>
            <person name="Hecker M."/>
            <person name="Sievert S.M."/>
            <person name="Schweder T."/>
        </authorList>
    </citation>
    <scope>NUCLEOTIDE SEQUENCE [LARGE SCALE GENOMIC DNA]</scope>
</reference>